<feature type="domain" description="R3H" evidence="1">
    <location>
        <begin position="100"/>
        <end position="166"/>
    </location>
</feature>
<dbReference type="SUPFAM" id="SSF82708">
    <property type="entry name" value="R3H domain"/>
    <property type="match status" value="1"/>
</dbReference>
<dbReference type="PANTHER" id="PTHR35800:SF1">
    <property type="entry name" value="RNA-BINDING PROTEIN KHPB"/>
    <property type="match status" value="1"/>
</dbReference>
<evidence type="ECO:0000313" key="2">
    <source>
        <dbReference type="EMBL" id="AZB73148.1"/>
    </source>
</evidence>
<dbReference type="CDD" id="cd02644">
    <property type="entry name" value="R3H_jag"/>
    <property type="match status" value="1"/>
</dbReference>
<proteinExistence type="predicted"/>
<dbReference type="AlphaFoldDB" id="A0AAN1UUX3"/>
<dbReference type="RefSeq" id="WP_208673631.1">
    <property type="nucleotide sequence ID" value="NZ_CP030139.2"/>
</dbReference>
<dbReference type="Pfam" id="PF01424">
    <property type="entry name" value="R3H"/>
    <property type="match status" value="1"/>
</dbReference>
<dbReference type="GO" id="GO:0003723">
    <property type="term" value="F:RNA binding"/>
    <property type="evidence" value="ECO:0007669"/>
    <property type="project" value="InterPro"/>
</dbReference>
<organism evidence="2 3">
    <name type="scientific">Synechococcus elongatus PCC 11801</name>
    <dbReference type="NCBI Taxonomy" id="2219813"/>
    <lineage>
        <taxon>Bacteria</taxon>
        <taxon>Bacillati</taxon>
        <taxon>Cyanobacteriota</taxon>
        <taxon>Cyanophyceae</taxon>
        <taxon>Synechococcales</taxon>
        <taxon>Synechococcaceae</taxon>
        <taxon>Synechococcus</taxon>
    </lineage>
</organism>
<accession>A0AAN1UUX3</accession>
<dbReference type="InterPro" id="IPR001374">
    <property type="entry name" value="R3H_dom"/>
</dbReference>
<name>A0AAN1UUX3_SYNEL</name>
<dbReference type="InterPro" id="IPR015946">
    <property type="entry name" value="KH_dom-like_a/b"/>
</dbReference>
<dbReference type="PROSITE" id="PS51061">
    <property type="entry name" value="R3H"/>
    <property type="match status" value="1"/>
</dbReference>
<dbReference type="InterPro" id="IPR039247">
    <property type="entry name" value="KhpB"/>
</dbReference>
<evidence type="ECO:0000313" key="3">
    <source>
        <dbReference type="Proteomes" id="UP000267249"/>
    </source>
</evidence>
<sequence>MTHELALNQGQVWLTETLQRMGCPVAVQAELRSVAGRTEPEGWLELDPEGELLPERAALLTGDRGAVLDALQFLANLALNQHREPDDHLHFTIELAGYRQQRRQELSQLTAQVADRVLSSGEPEKLEHYSSADRRVLHELFDAYPHLQAVSEGREPHRSLLISRRAEE</sequence>
<dbReference type="Gene3D" id="3.30.300.20">
    <property type="match status" value="1"/>
</dbReference>
<dbReference type="EMBL" id="CP030139">
    <property type="protein sequence ID" value="AZB73148.1"/>
    <property type="molecule type" value="Genomic_DNA"/>
</dbReference>
<dbReference type="Gene3D" id="3.30.1370.50">
    <property type="entry name" value="R3H-like domain"/>
    <property type="match status" value="1"/>
</dbReference>
<dbReference type="PANTHER" id="PTHR35800">
    <property type="entry name" value="PROTEIN JAG"/>
    <property type="match status" value="1"/>
</dbReference>
<evidence type="ECO:0000259" key="1">
    <source>
        <dbReference type="PROSITE" id="PS51061"/>
    </source>
</evidence>
<reference evidence="2 3" key="1">
    <citation type="journal article" date="2018" name="Sci. Rep.">
        <title>Genome Features and Biochemical Characteristics of a Robust, Fast Growing and Naturally Transformable Cyanobacterium Synechococcus elongatus PCC 11801 Isolated from India.</title>
        <authorList>
            <person name="Jaiswal D."/>
            <person name="Sengupta A."/>
            <person name="Sohoni S."/>
            <person name="Sengupta S."/>
            <person name="Phadnavis A.G."/>
            <person name="Pakrasi H.B."/>
            <person name="Wangikar P.P."/>
        </authorList>
    </citation>
    <scope>NUCLEOTIDE SEQUENCE [LARGE SCALE GENOMIC DNA]</scope>
    <source>
        <strain evidence="2 3">PCC 11801</strain>
    </source>
</reference>
<gene>
    <name evidence="2" type="ORF">DOP62_10855</name>
</gene>
<dbReference type="SMART" id="SM00393">
    <property type="entry name" value="R3H"/>
    <property type="match status" value="1"/>
</dbReference>
<dbReference type="InterPro" id="IPR036867">
    <property type="entry name" value="R3H_dom_sf"/>
</dbReference>
<dbReference type="InterPro" id="IPR034079">
    <property type="entry name" value="R3H_KhpB"/>
</dbReference>
<dbReference type="Proteomes" id="UP000267249">
    <property type="component" value="Chromosome"/>
</dbReference>
<protein>
    <submittedName>
        <fullName evidence="2">R3H domain-containing nucleic acid-binding protein</fullName>
    </submittedName>
</protein>